<dbReference type="InterPro" id="IPR017224">
    <property type="entry name" value="Opine_Oxase_asu/HCN_bsu"/>
</dbReference>
<name>Q7BLR7_AGRTU</name>
<dbReference type="AlphaFoldDB" id="Q7BLR7"/>
<dbReference type="CDD" id="cd19946">
    <property type="entry name" value="GlpA-like_Fer2_BFD-like"/>
    <property type="match status" value="1"/>
</dbReference>
<organism evidence="4">
    <name type="scientific">Agrobacterium tumefaciens</name>
    <dbReference type="NCBI Taxonomy" id="358"/>
    <lineage>
        <taxon>Bacteria</taxon>
        <taxon>Pseudomonadati</taxon>
        <taxon>Pseudomonadota</taxon>
        <taxon>Alphaproteobacteria</taxon>
        <taxon>Hyphomicrobiales</taxon>
        <taxon>Rhizobiaceae</taxon>
        <taxon>Rhizobium/Agrobacterium group</taxon>
        <taxon>Agrobacterium</taxon>
        <taxon>Agrobacterium tumefaciens complex</taxon>
    </lineage>
</organism>
<dbReference type="PRINTS" id="PR00368">
    <property type="entry name" value="FADPNR"/>
</dbReference>
<keyword evidence="1" id="KW-0560">Oxidoreductase</keyword>
<dbReference type="EMBL" id="AF242881">
    <property type="protein sequence ID" value="AAF77140.1"/>
    <property type="molecule type" value="Genomic_DNA"/>
</dbReference>
<dbReference type="SMR" id="Q7BLR7"/>
<dbReference type="Pfam" id="PF07992">
    <property type="entry name" value="Pyr_redox_2"/>
    <property type="match status" value="1"/>
</dbReference>
<dbReference type="Pfam" id="PF17806">
    <property type="entry name" value="SO_alpha_A3"/>
    <property type="match status" value="1"/>
</dbReference>
<dbReference type="InterPro" id="IPR041117">
    <property type="entry name" value="SoxA_A3"/>
</dbReference>
<accession>Q7BLR7</accession>
<feature type="domain" description="FAD/NAD(P)-binding" evidence="2">
    <location>
        <begin position="16"/>
        <end position="332"/>
    </location>
</feature>
<evidence type="ECO:0000256" key="1">
    <source>
        <dbReference type="ARBA" id="ARBA00023002"/>
    </source>
</evidence>
<sequence length="503" mass="53268">MTLREVSVATDLSDFYDLLVIGAGPAGMAAAVEASASGARVAVLDENPRPGGQIYREITRNSPDRRTYLGPDYWKGQPLAEAFCLSNVDYASRATVWSLETRDKTAGQARNVVGVTVAGSARMVETNAVVLATGAQERPMPVPGWTLPGVMTAGAAQIALKAAGAMPAGPVVLIGCGPLLYLLASQLVDAGVPDLTVLDTAQSPFRGAVLRHMPEFLLSPYVLKGIGLLLKVRRHAQVVYGVRSIAIIGSQHAESVRYAVGQGERSIPAKSVLLHQGVIPSTSLSNAAGCELQWNDEQRAFQPVTDHDGRTTKAGIYVAGDGAGIAGAQAAEVSGRLAALAALADLKLVSTQTSSTSIKSRHAQARRFLRGRAFLDALYTPRQSFLAPSAPETIVCRCEEITVRKLREAIALGPPGPNQLKTFVRCGMGQCQGRLCAATVTEIMVAEERKVSPADVGTYRLRSPVKPVRLAELAHLPHTARALKAVTGRDPVDHDTTETGHIL</sequence>
<geneLocation type="plasmid" evidence="4">
    <name>Ti</name>
</geneLocation>
<evidence type="ECO:0000259" key="2">
    <source>
        <dbReference type="Pfam" id="PF07992"/>
    </source>
</evidence>
<evidence type="ECO:0000313" key="4">
    <source>
        <dbReference type="EMBL" id="AAF77140.1"/>
    </source>
</evidence>
<dbReference type="InterPro" id="IPR023753">
    <property type="entry name" value="FAD/NAD-binding_dom"/>
</dbReference>
<gene>
    <name evidence="4" type="primary">ooxA</name>
</gene>
<dbReference type="Gene3D" id="3.50.50.60">
    <property type="entry name" value="FAD/NAD(P)-binding domain"/>
    <property type="match status" value="2"/>
</dbReference>
<dbReference type="RefSeq" id="WP_010892397.1">
    <property type="nucleotide sequence ID" value="NC_002377.1"/>
</dbReference>
<keyword evidence="4" id="KW-0614">Plasmid</keyword>
<dbReference type="InterPro" id="IPR051691">
    <property type="entry name" value="Metab_Enz_Cyan_OpOx_G3PDH"/>
</dbReference>
<protein>
    <submittedName>
        <fullName evidence="4">OoxA</fullName>
    </submittedName>
</protein>
<dbReference type="InterPro" id="IPR041854">
    <property type="entry name" value="BFD-like_2Fe2S-bd_dom_sf"/>
</dbReference>
<dbReference type="Gene3D" id="1.10.10.1100">
    <property type="entry name" value="BFD-like [2Fe-2S]-binding domain"/>
    <property type="match status" value="1"/>
</dbReference>
<dbReference type="PRINTS" id="PR00469">
    <property type="entry name" value="PNDRDTASEII"/>
</dbReference>
<dbReference type="GO" id="GO:0016491">
    <property type="term" value="F:oxidoreductase activity"/>
    <property type="evidence" value="ECO:0007669"/>
    <property type="project" value="UniProtKB-KW"/>
</dbReference>
<feature type="domain" description="SoxA A3" evidence="3">
    <location>
        <begin position="395"/>
        <end position="474"/>
    </location>
</feature>
<dbReference type="PANTHER" id="PTHR42949">
    <property type="entry name" value="ANAEROBIC GLYCEROL-3-PHOSPHATE DEHYDROGENASE SUBUNIT B"/>
    <property type="match status" value="1"/>
</dbReference>
<reference evidence="4" key="1">
    <citation type="submission" date="2000-03" db="EMBL/GenBank/DDBJ databases">
        <title>Octopine-type Ti plasmid sequence.</title>
        <authorList>
            <person name="Winans S.C."/>
            <person name="Zhu J."/>
            <person name="Oger P.M."/>
            <person name="Schrammeijer B."/>
            <person name="Hooykaas P.J."/>
            <person name="Farrand S.K."/>
        </authorList>
    </citation>
    <scope>NUCLEOTIDE SEQUENCE</scope>
    <source>
        <plasmid evidence="4">Ti</plasmid>
    </source>
</reference>
<dbReference type="SUPFAM" id="SSF51905">
    <property type="entry name" value="FAD/NAD(P)-binding domain"/>
    <property type="match status" value="1"/>
</dbReference>
<dbReference type="PANTHER" id="PTHR42949:SF3">
    <property type="entry name" value="ANAEROBIC GLYCEROL-3-PHOSPHATE DEHYDROGENASE SUBUNIT B"/>
    <property type="match status" value="1"/>
</dbReference>
<dbReference type="PIRSF" id="PIRSF037495">
    <property type="entry name" value="Opine_OX_OoxA/HcnB"/>
    <property type="match status" value="1"/>
</dbReference>
<evidence type="ECO:0000259" key="3">
    <source>
        <dbReference type="Pfam" id="PF17806"/>
    </source>
</evidence>
<dbReference type="InterPro" id="IPR036188">
    <property type="entry name" value="FAD/NAD-bd_sf"/>
</dbReference>
<proteinExistence type="predicted"/>